<evidence type="ECO:0000313" key="4">
    <source>
        <dbReference type="EMBL" id="MBB5348100.1"/>
    </source>
</evidence>
<dbReference type="GO" id="GO:0009338">
    <property type="term" value="C:exodeoxyribonuclease V complex"/>
    <property type="evidence" value="ECO:0007669"/>
    <property type="project" value="TreeGrafter"/>
</dbReference>
<dbReference type="InterPro" id="IPR006345">
    <property type="entry name" value="RecD2"/>
</dbReference>
<dbReference type="Gene3D" id="3.40.50.300">
    <property type="entry name" value="P-loop containing nucleotide triphosphate hydrolases"/>
    <property type="match status" value="2"/>
</dbReference>
<name>A0A840V2K2_9BACT</name>
<sequence length="838" mass="93323">MFREAKEIFITMAHITETLRGIVSRVTYHNPDTGWSVLRVQAFDNMQEQVTVTVHQTKVFAGATMEFHGAWTVHPQFGRQFRADEAIEKKPATAAALEKYLGSGLIKGVGPSTARKIVRHFGEQTLEVFENKIARLQEVHGIAARKLAMIEAAWQEHRMVREVMTFLQGHGISTLFSVRIYKKYGDRAIEMVLEDPYRLANDFYGIGFFSADKVALSIGLASDSEPRLIAAVRHVLAAAREQGHCYLTAGQIASEVRQLLEMDCDDRLPFVLVRMEAENHLRVRTLAAGDGSPLSCYYSKSLYYDEAAVATRLLALVGASGVDRQRVEAWIERYCRTQEVTLSDEQALAVRRIAEQRCAVLTGGPGCGKTTTTLVIVRLLEAMGLTVLLAAPTGRAAQRMSEVIGREARTIHRLLEWQNGSFQRHEDNPLDADFLIIDESSMLDISLTASLLQAVPGKCQLLLIGDADQLPSVGAGNVLRDVIASGAIPVFRLTKVFRQAGESLIIRAAHQINRGEIPAIASPFKEPQVWQDGSDCLFVDSDEATREQLEFITRVKRTFNWQLPQLEGLTTGTNPFEFRTAEAVTSAAEHDFVIPAKFRHVDLHQVRQAAGPVAELKAVLARVHPWSTLHYGLTALDTVVRLYLQWIPKYQGAGGEIQILCPMVRGTLGTANVNVVIQQAVNPPREGRAEIQVGERLFRVGDRVIHRRNNYDLAVFNGDIGEIVAIDNEDLTCTVRFVPDGREVGYQRDDIVELDLAYAITIHKSQGSEFSAVIIPVLNQHFKMLYRNLIYTGLTRARRLAVFVGTRKALAMAIRQQDPLQRQTALEELLRSGSIMDG</sequence>
<dbReference type="Pfam" id="PF18335">
    <property type="entry name" value="SH3_13"/>
    <property type="match status" value="1"/>
</dbReference>
<dbReference type="Pfam" id="PF14490">
    <property type="entry name" value="HHH_RecD2"/>
    <property type="match status" value="1"/>
</dbReference>
<dbReference type="CDD" id="cd17933">
    <property type="entry name" value="DEXSc_RecD-like"/>
    <property type="match status" value="1"/>
</dbReference>
<dbReference type="EC" id="3.1.11.5" evidence="4"/>
<dbReference type="InterPro" id="IPR041451">
    <property type="entry name" value="RecD2_SH13"/>
</dbReference>
<evidence type="ECO:0000313" key="5">
    <source>
        <dbReference type="Proteomes" id="UP000539642"/>
    </source>
</evidence>
<dbReference type="Pfam" id="PF13538">
    <property type="entry name" value="UvrD_C_2"/>
    <property type="match status" value="1"/>
</dbReference>
<dbReference type="Gene3D" id="1.10.10.2220">
    <property type="match status" value="1"/>
</dbReference>
<dbReference type="SMART" id="SM00382">
    <property type="entry name" value="AAA"/>
    <property type="match status" value="1"/>
</dbReference>
<evidence type="ECO:0000259" key="3">
    <source>
        <dbReference type="SMART" id="SM00382"/>
    </source>
</evidence>
<proteinExistence type="inferred from homology"/>
<dbReference type="RefSeq" id="WP_183350515.1">
    <property type="nucleotide sequence ID" value="NZ_JACHEO010000009.1"/>
</dbReference>
<evidence type="ECO:0000256" key="1">
    <source>
        <dbReference type="ARBA" id="ARBA00022741"/>
    </source>
</evidence>
<dbReference type="EMBL" id="JACHEO010000009">
    <property type="protein sequence ID" value="MBB5348100.1"/>
    <property type="molecule type" value="Genomic_DNA"/>
</dbReference>
<dbReference type="Pfam" id="PF13245">
    <property type="entry name" value="AAA_19"/>
    <property type="match status" value="1"/>
</dbReference>
<keyword evidence="5" id="KW-1185">Reference proteome</keyword>
<dbReference type="Pfam" id="PF23139">
    <property type="entry name" value="OB_YrrC"/>
    <property type="match status" value="1"/>
</dbReference>
<dbReference type="InterPro" id="IPR055446">
    <property type="entry name" value="RecD2_N_OB"/>
</dbReference>
<comment type="caution">
    <text evidence="4">The sequence shown here is derived from an EMBL/GenBank/DDBJ whole genome shotgun (WGS) entry which is preliminary data.</text>
</comment>
<dbReference type="Gene3D" id="1.10.150.20">
    <property type="entry name" value="5' to 3' exonuclease, C-terminal subdomain"/>
    <property type="match status" value="1"/>
</dbReference>
<dbReference type="PANTHER" id="PTHR43788">
    <property type="entry name" value="DNA2/NAM7 HELICASE FAMILY MEMBER"/>
    <property type="match status" value="1"/>
</dbReference>
<dbReference type="InterPro" id="IPR050534">
    <property type="entry name" value="Coronavir_polyprotein_1ab"/>
</dbReference>
<dbReference type="InterPro" id="IPR027785">
    <property type="entry name" value="UvrD-like_helicase_C"/>
</dbReference>
<dbReference type="GO" id="GO:0006310">
    <property type="term" value="P:DNA recombination"/>
    <property type="evidence" value="ECO:0007669"/>
    <property type="project" value="InterPro"/>
</dbReference>
<dbReference type="SUPFAM" id="SSF47781">
    <property type="entry name" value="RuvA domain 2-like"/>
    <property type="match status" value="1"/>
</dbReference>
<dbReference type="AlphaFoldDB" id="A0A840V2K2"/>
<keyword evidence="4" id="KW-0378">Hydrolase</keyword>
<organism evidence="4 5">
    <name type="scientific">Desulfoprunum benzoelyticum</name>
    <dbReference type="NCBI Taxonomy" id="1506996"/>
    <lineage>
        <taxon>Bacteria</taxon>
        <taxon>Pseudomonadati</taxon>
        <taxon>Thermodesulfobacteriota</taxon>
        <taxon>Desulfobulbia</taxon>
        <taxon>Desulfobulbales</taxon>
        <taxon>Desulfobulbaceae</taxon>
        <taxon>Desulfoprunum</taxon>
    </lineage>
</organism>
<dbReference type="InterPro" id="IPR027417">
    <property type="entry name" value="P-loop_NTPase"/>
</dbReference>
<dbReference type="HAMAP" id="MF_01488">
    <property type="entry name" value="RecD2"/>
    <property type="match status" value="1"/>
</dbReference>
<protein>
    <submittedName>
        <fullName evidence="4">Exodeoxyribonuclease V alpha subunit</fullName>
        <ecNumber evidence="4">3.1.11.5</ecNumber>
    </submittedName>
</protein>
<feature type="domain" description="AAA+ ATPase" evidence="3">
    <location>
        <begin position="355"/>
        <end position="501"/>
    </location>
</feature>
<dbReference type="InterPro" id="IPR003593">
    <property type="entry name" value="AAA+_ATPase"/>
</dbReference>
<dbReference type="InterPro" id="IPR029493">
    <property type="entry name" value="RecD2-like_HHH"/>
</dbReference>
<dbReference type="CDD" id="cd18809">
    <property type="entry name" value="SF1_C_RecD"/>
    <property type="match status" value="1"/>
</dbReference>
<accession>A0A840V2K2</accession>
<dbReference type="GO" id="GO:0005524">
    <property type="term" value="F:ATP binding"/>
    <property type="evidence" value="ECO:0007669"/>
    <property type="project" value="UniProtKB-KW"/>
</dbReference>
<evidence type="ECO:0000256" key="2">
    <source>
        <dbReference type="ARBA" id="ARBA00022840"/>
    </source>
</evidence>
<dbReference type="GO" id="GO:0017116">
    <property type="term" value="F:single-stranded DNA helicase activity"/>
    <property type="evidence" value="ECO:0007669"/>
    <property type="project" value="TreeGrafter"/>
</dbReference>
<dbReference type="GO" id="GO:0003677">
    <property type="term" value="F:DNA binding"/>
    <property type="evidence" value="ECO:0007669"/>
    <property type="project" value="InterPro"/>
</dbReference>
<dbReference type="InterPro" id="IPR010994">
    <property type="entry name" value="RuvA_2-like"/>
</dbReference>
<dbReference type="Proteomes" id="UP000539642">
    <property type="component" value="Unassembled WGS sequence"/>
</dbReference>
<dbReference type="GO" id="GO:0008854">
    <property type="term" value="F:exodeoxyribonuclease V activity"/>
    <property type="evidence" value="ECO:0007669"/>
    <property type="project" value="UniProtKB-EC"/>
</dbReference>
<reference evidence="4 5" key="1">
    <citation type="submission" date="2020-08" db="EMBL/GenBank/DDBJ databases">
        <title>Genomic Encyclopedia of Type Strains, Phase IV (KMG-IV): sequencing the most valuable type-strain genomes for metagenomic binning, comparative biology and taxonomic classification.</title>
        <authorList>
            <person name="Goeker M."/>
        </authorList>
    </citation>
    <scope>NUCLEOTIDE SEQUENCE [LARGE SCALE GENOMIC DNA]</scope>
    <source>
        <strain evidence="4 5">DSM 28570</strain>
    </source>
</reference>
<keyword evidence="2" id="KW-0067">ATP-binding</keyword>
<dbReference type="SUPFAM" id="SSF52540">
    <property type="entry name" value="P-loop containing nucleoside triphosphate hydrolases"/>
    <property type="match status" value="2"/>
</dbReference>
<gene>
    <name evidence="4" type="ORF">HNQ81_001831</name>
</gene>
<keyword evidence="1" id="KW-0547">Nucleotide-binding</keyword>
<dbReference type="PANTHER" id="PTHR43788:SF6">
    <property type="entry name" value="DNA HELICASE B"/>
    <property type="match status" value="1"/>
</dbReference>
<dbReference type="GO" id="GO:0043139">
    <property type="term" value="F:5'-3' DNA helicase activity"/>
    <property type="evidence" value="ECO:0007669"/>
    <property type="project" value="InterPro"/>
</dbReference>